<name>A0AAD2G9T2_9STRA</name>
<dbReference type="EMBL" id="CAKOGP040002313">
    <property type="protein sequence ID" value="CAJ1967061.1"/>
    <property type="molecule type" value="Genomic_DNA"/>
</dbReference>
<gene>
    <name evidence="2" type="ORF">CYCCA115_LOCUS22594</name>
</gene>
<reference evidence="2" key="1">
    <citation type="submission" date="2023-08" db="EMBL/GenBank/DDBJ databases">
        <authorList>
            <person name="Audoor S."/>
            <person name="Bilcke G."/>
        </authorList>
    </citation>
    <scope>NUCLEOTIDE SEQUENCE</scope>
</reference>
<dbReference type="AlphaFoldDB" id="A0AAD2G9T2"/>
<organism evidence="2 3">
    <name type="scientific">Cylindrotheca closterium</name>
    <dbReference type="NCBI Taxonomy" id="2856"/>
    <lineage>
        <taxon>Eukaryota</taxon>
        <taxon>Sar</taxon>
        <taxon>Stramenopiles</taxon>
        <taxon>Ochrophyta</taxon>
        <taxon>Bacillariophyta</taxon>
        <taxon>Bacillariophyceae</taxon>
        <taxon>Bacillariophycidae</taxon>
        <taxon>Bacillariales</taxon>
        <taxon>Bacillariaceae</taxon>
        <taxon>Cylindrotheca</taxon>
    </lineage>
</organism>
<feature type="region of interest" description="Disordered" evidence="1">
    <location>
        <begin position="229"/>
        <end position="248"/>
    </location>
</feature>
<protein>
    <submittedName>
        <fullName evidence="2">Uncharacterized protein</fullName>
    </submittedName>
</protein>
<keyword evidence="3" id="KW-1185">Reference proteome</keyword>
<evidence type="ECO:0000256" key="1">
    <source>
        <dbReference type="SAM" id="MobiDB-lite"/>
    </source>
</evidence>
<dbReference type="Proteomes" id="UP001295423">
    <property type="component" value="Unassembled WGS sequence"/>
</dbReference>
<evidence type="ECO:0000313" key="3">
    <source>
        <dbReference type="Proteomes" id="UP001295423"/>
    </source>
</evidence>
<proteinExistence type="predicted"/>
<evidence type="ECO:0000313" key="2">
    <source>
        <dbReference type="EMBL" id="CAJ1967061.1"/>
    </source>
</evidence>
<sequence length="381" mass="42209">MTYAVNQTSVKVIASSTLENQECIEVEFLAPLHHLHPEERKNEKEEDFLVCLKNEVNFFEQAENGTSSCENVLGVSFVEKDDSVLTTSPGSCSTFESEDRVTDHDKIVEARDKASSSLPPSTDSSIVAEVEAVETINKSTTLSLREDIASANVREHLTCDLNETSSAGETENSVEVEDGTTLTIDKTIDAPPVPTSKVKMIGPFLSDQMTSPIACAELLNEKEAELTQNEHMDSEAEGRPKTKAVNERASREIAIPRSLHIDFPKQVGMQSHNDTSFVNAMFDYVNIASSPSQDESIIGDLDDSSSAGEIAEKDGSHMYHYFDKKDPNLDEQQQRIDETRNKQKMTKDMFNYILHAGSDDASLLDLHSSSSDEIDTMYYDC</sequence>
<accession>A0AAD2G9T2</accession>
<comment type="caution">
    <text evidence="2">The sequence shown here is derived from an EMBL/GenBank/DDBJ whole genome shotgun (WGS) entry which is preliminary data.</text>
</comment>